<dbReference type="PANTHER" id="PTHR43657">
    <property type="entry name" value="TRYPTOPHAN RNA-BINDING ATTENUATOR PROTEIN-LIKE PROTEIN"/>
    <property type="match status" value="1"/>
</dbReference>
<name>A0A1S9P702_9SPHI</name>
<protein>
    <recommendedName>
        <fullName evidence="3">AIM24 family protein</fullName>
    </recommendedName>
</protein>
<dbReference type="InterPro" id="IPR002838">
    <property type="entry name" value="AIM24"/>
</dbReference>
<dbReference type="SUPFAM" id="SSF51219">
    <property type="entry name" value="TRAP-like"/>
    <property type="match status" value="1"/>
</dbReference>
<dbReference type="OrthoDB" id="9779518at2"/>
<comment type="caution">
    <text evidence="1">The sequence shown here is derived from an EMBL/GenBank/DDBJ whole genome shotgun (WGS) entry which is preliminary data.</text>
</comment>
<keyword evidence="2" id="KW-1185">Reference proteome</keyword>
<gene>
    <name evidence="1" type="ORF">BC343_17225</name>
</gene>
<organism evidence="1 2">
    <name type="scientific">Mucilaginibacter pedocola</name>
    <dbReference type="NCBI Taxonomy" id="1792845"/>
    <lineage>
        <taxon>Bacteria</taxon>
        <taxon>Pseudomonadati</taxon>
        <taxon>Bacteroidota</taxon>
        <taxon>Sphingobacteriia</taxon>
        <taxon>Sphingobacteriales</taxon>
        <taxon>Sphingobacteriaceae</taxon>
        <taxon>Mucilaginibacter</taxon>
    </lineage>
</organism>
<reference evidence="1 2" key="1">
    <citation type="submission" date="2016-07" db="EMBL/GenBank/DDBJ databases">
        <title>Genomic analysis of zinc-resistant bacterium Mucilaginibacter pedocola TBZ30.</title>
        <authorList>
            <person name="Huang J."/>
            <person name="Tang J."/>
        </authorList>
    </citation>
    <scope>NUCLEOTIDE SEQUENCE [LARGE SCALE GENOMIC DNA]</scope>
    <source>
        <strain evidence="1 2">TBZ30</strain>
    </source>
</reference>
<dbReference type="PANTHER" id="PTHR43657:SF1">
    <property type="entry name" value="ALTERED INHERITANCE OF MITOCHONDRIA PROTEIN 24, MITOCHONDRIAL"/>
    <property type="match status" value="1"/>
</dbReference>
<proteinExistence type="predicted"/>
<dbReference type="EMBL" id="MBTF01000038">
    <property type="protein sequence ID" value="OOQ56733.1"/>
    <property type="molecule type" value="Genomic_DNA"/>
</dbReference>
<evidence type="ECO:0000313" key="1">
    <source>
        <dbReference type="EMBL" id="OOQ56733.1"/>
    </source>
</evidence>
<sequence length="209" mass="22485">MNVKLIGHDYKCLQVELSKQEQFYCERGALIYYEEGIASTLNVLGNGIAGMIKRTLSGESLFMVDLVNNHPLPKKLVLAGKVGLLPVNLKTLPGGIICKAGSYVASSGKVDIDFKFNITSFIGGNGPILQKITGFCTVFLDAIGTPITLDLKPGEVVYIDEKSFIAMGAEMHNQLTPHFSGTNFFGGEGLSMMRVAGPGAVYVSSVNFR</sequence>
<accession>A0A1S9P702</accession>
<dbReference type="STRING" id="1792845.BC343_17225"/>
<dbReference type="RefSeq" id="WP_078351147.1">
    <property type="nucleotide sequence ID" value="NZ_MBTF01000038.1"/>
</dbReference>
<dbReference type="AlphaFoldDB" id="A0A1S9P702"/>
<dbReference type="Gene3D" id="3.60.160.10">
    <property type="entry name" value="Mitochondrial biogenesis AIM24"/>
    <property type="match status" value="1"/>
</dbReference>
<dbReference type="Proteomes" id="UP000189739">
    <property type="component" value="Unassembled WGS sequence"/>
</dbReference>
<dbReference type="InterPro" id="IPR016031">
    <property type="entry name" value="Trp_RNA-bd_attenuator-like_dom"/>
</dbReference>
<dbReference type="Pfam" id="PF01987">
    <property type="entry name" value="AIM24"/>
    <property type="match status" value="1"/>
</dbReference>
<dbReference type="InterPro" id="IPR036983">
    <property type="entry name" value="AIM24_sf"/>
</dbReference>
<evidence type="ECO:0008006" key="3">
    <source>
        <dbReference type="Google" id="ProtNLM"/>
    </source>
</evidence>
<evidence type="ECO:0000313" key="2">
    <source>
        <dbReference type="Proteomes" id="UP000189739"/>
    </source>
</evidence>